<dbReference type="EMBL" id="CP042913">
    <property type="protein sequence ID" value="QEG37531.1"/>
    <property type="molecule type" value="Genomic_DNA"/>
</dbReference>
<evidence type="ECO:0000313" key="4">
    <source>
        <dbReference type="Proteomes" id="UP000323917"/>
    </source>
</evidence>
<evidence type="ECO:0000313" key="3">
    <source>
        <dbReference type="EMBL" id="QEG37531.1"/>
    </source>
</evidence>
<organism evidence="3 4">
    <name type="scientific">Bythopirellula goksoeyrii</name>
    <dbReference type="NCBI Taxonomy" id="1400387"/>
    <lineage>
        <taxon>Bacteria</taxon>
        <taxon>Pseudomonadati</taxon>
        <taxon>Planctomycetota</taxon>
        <taxon>Planctomycetia</taxon>
        <taxon>Pirellulales</taxon>
        <taxon>Lacipirellulaceae</taxon>
        <taxon>Bythopirellula</taxon>
    </lineage>
</organism>
<keyword evidence="2" id="KW-0732">Signal</keyword>
<feature type="chain" id="PRO_5022752785" evidence="2">
    <location>
        <begin position="22"/>
        <end position="346"/>
    </location>
</feature>
<accession>A0A5B9QTU3</accession>
<proteinExistence type="predicted"/>
<dbReference type="OrthoDB" id="9819401at2"/>
<evidence type="ECO:0000256" key="1">
    <source>
        <dbReference type="SAM" id="MobiDB-lite"/>
    </source>
</evidence>
<feature type="compositionally biased region" description="Basic and acidic residues" evidence="1">
    <location>
        <begin position="275"/>
        <end position="290"/>
    </location>
</feature>
<dbReference type="Proteomes" id="UP000323917">
    <property type="component" value="Chromosome"/>
</dbReference>
<feature type="signal peptide" evidence="2">
    <location>
        <begin position="1"/>
        <end position="21"/>
    </location>
</feature>
<sequence length="346" mass="37722" precursor="true">MKTIFCTLSLLTATVSLPALAQSDTKPTVETLTASSLWTVQASPERLFSSNFGRILEDLISAKHPDALAKMDSFADALGFDPRTAVTDILMLGDNFDGAPTTAIVQLGATSGNLEGWLLAAPGYQSEDLDENTILHSFILEKGDNPRIWCAIPRNPVDKQYTLVATFERDRTIELTNKVIEKGTTWLATPSSANTFLSVSVNDFSKLPMKIDSDDPGSAIVRTIRSVNMQASAEDDTLTAHGELTAGSPARAQQLQQLLTGLKAMVQLAAMHEDNHDSDRHDPYAFDQKNRPHHDKKGAKKAAELLNNLTVDHQAGSSTLTANFKISYDALMALKNGVQEFQTYNE</sequence>
<keyword evidence="4" id="KW-1185">Reference proteome</keyword>
<reference evidence="3 4" key="1">
    <citation type="submission" date="2019-08" db="EMBL/GenBank/DDBJ databases">
        <title>Deep-cultivation of Planctomycetes and their phenomic and genomic characterization uncovers novel biology.</title>
        <authorList>
            <person name="Wiegand S."/>
            <person name="Jogler M."/>
            <person name="Boedeker C."/>
            <person name="Pinto D."/>
            <person name="Vollmers J."/>
            <person name="Rivas-Marin E."/>
            <person name="Kohn T."/>
            <person name="Peeters S.H."/>
            <person name="Heuer A."/>
            <person name="Rast P."/>
            <person name="Oberbeckmann S."/>
            <person name="Bunk B."/>
            <person name="Jeske O."/>
            <person name="Meyerdierks A."/>
            <person name="Storesund J.E."/>
            <person name="Kallscheuer N."/>
            <person name="Luecker S."/>
            <person name="Lage O.M."/>
            <person name="Pohl T."/>
            <person name="Merkel B.J."/>
            <person name="Hornburger P."/>
            <person name="Mueller R.-W."/>
            <person name="Bruemmer F."/>
            <person name="Labrenz M."/>
            <person name="Spormann A.M."/>
            <person name="Op den Camp H."/>
            <person name="Overmann J."/>
            <person name="Amann R."/>
            <person name="Jetten M.S.M."/>
            <person name="Mascher T."/>
            <person name="Medema M.H."/>
            <person name="Devos D.P."/>
            <person name="Kaster A.-K."/>
            <person name="Ovreas L."/>
            <person name="Rohde M."/>
            <person name="Galperin M.Y."/>
            <person name="Jogler C."/>
        </authorList>
    </citation>
    <scope>NUCLEOTIDE SEQUENCE [LARGE SCALE GENOMIC DNA]</scope>
    <source>
        <strain evidence="3 4">Pr1d</strain>
    </source>
</reference>
<name>A0A5B9QTU3_9BACT</name>
<dbReference type="AlphaFoldDB" id="A0A5B9QTU3"/>
<feature type="region of interest" description="Disordered" evidence="1">
    <location>
        <begin position="275"/>
        <end position="299"/>
    </location>
</feature>
<protein>
    <submittedName>
        <fullName evidence="3">Uncharacterized protein</fullName>
    </submittedName>
</protein>
<evidence type="ECO:0000256" key="2">
    <source>
        <dbReference type="SAM" id="SignalP"/>
    </source>
</evidence>
<dbReference type="KEGG" id="bgok:Pr1d_48770"/>
<gene>
    <name evidence="3" type="ORF">Pr1d_48770</name>
</gene>
<dbReference type="RefSeq" id="WP_148075757.1">
    <property type="nucleotide sequence ID" value="NZ_CP042913.1"/>
</dbReference>